<organism evidence="1">
    <name type="scientific">Rhizophora mucronata</name>
    <name type="common">Asiatic mangrove</name>
    <dbReference type="NCBI Taxonomy" id="61149"/>
    <lineage>
        <taxon>Eukaryota</taxon>
        <taxon>Viridiplantae</taxon>
        <taxon>Streptophyta</taxon>
        <taxon>Embryophyta</taxon>
        <taxon>Tracheophyta</taxon>
        <taxon>Spermatophyta</taxon>
        <taxon>Magnoliopsida</taxon>
        <taxon>eudicotyledons</taxon>
        <taxon>Gunneridae</taxon>
        <taxon>Pentapetalae</taxon>
        <taxon>rosids</taxon>
        <taxon>fabids</taxon>
        <taxon>Malpighiales</taxon>
        <taxon>Rhizophoraceae</taxon>
        <taxon>Rhizophora</taxon>
    </lineage>
</organism>
<dbReference type="EMBL" id="GGEC01084794">
    <property type="protein sequence ID" value="MBX65278.1"/>
    <property type="molecule type" value="Transcribed_RNA"/>
</dbReference>
<name>A0A2P2QE66_RHIMU</name>
<accession>A0A2P2QE66</accession>
<proteinExistence type="predicted"/>
<protein>
    <submittedName>
        <fullName evidence="1">Uncharacterized protein</fullName>
    </submittedName>
</protein>
<evidence type="ECO:0000313" key="1">
    <source>
        <dbReference type="EMBL" id="MBX65278.1"/>
    </source>
</evidence>
<dbReference type="AlphaFoldDB" id="A0A2P2QE66"/>
<sequence length="38" mass="4509">MLKCCLIIQSKCPLLLFYPWLTKTSKITAYWFAVKEKV</sequence>
<reference evidence="1" key="1">
    <citation type="submission" date="2018-02" db="EMBL/GenBank/DDBJ databases">
        <title>Rhizophora mucronata_Transcriptome.</title>
        <authorList>
            <person name="Meera S.P."/>
            <person name="Sreeshan A."/>
            <person name="Augustine A."/>
        </authorList>
    </citation>
    <scope>NUCLEOTIDE SEQUENCE</scope>
    <source>
        <tissue evidence="1">Leaf</tissue>
    </source>
</reference>